<dbReference type="EMBL" id="CAXAMN010021947">
    <property type="protein sequence ID" value="CAK9064759.1"/>
    <property type="molecule type" value="Genomic_DNA"/>
</dbReference>
<sequence length="437" mass="49819">MYALPGALSLGVDAETISFEAIQLSTQGSERQRKDIMKVSQRFEILMQQRRLQPDAASMTDGDLLQSIVSKFNNFKANVTPDSQLIHFRRYNHWWALNAKKVKVTCANLAHDYREAVAFNLKKNKVNNKFGEADITRTHHLGYCDLSKMGRLTALNIDQVSRWAKGVLDMNPDFSVLNGLRGEFRRIEDKFMSMGMELKSDKEETAQWVAAPATLKAILDGCLSRVSTLKGQALIVHHQSLYDAQFERVVLELQSELSDNCHVCLYAETENPTIFQYAVTQVKDKLLEDWKASRGLMAAITPKFLAEADLSDVPQPRRPTLRLRSMNDNGHLQIPEAERKRWLEDPVRSDLEALCIILHVFRSRTNLTQQNLSGSPPSKIQTGAPVSRTSTLSSRWFRIPRRLQPHVPTTMLRTWTWGRQGMRAQQQLLLLVKPLPQ</sequence>
<reference evidence="1 2" key="1">
    <citation type="submission" date="2024-02" db="EMBL/GenBank/DDBJ databases">
        <authorList>
            <person name="Chen Y."/>
            <person name="Shah S."/>
            <person name="Dougan E. K."/>
            <person name="Thang M."/>
            <person name="Chan C."/>
        </authorList>
    </citation>
    <scope>NUCLEOTIDE SEQUENCE [LARGE SCALE GENOMIC DNA]</scope>
</reference>
<keyword evidence="2" id="KW-1185">Reference proteome</keyword>
<evidence type="ECO:0000313" key="2">
    <source>
        <dbReference type="Proteomes" id="UP001642484"/>
    </source>
</evidence>
<name>A0ABP0NPP1_9DINO</name>
<protein>
    <submittedName>
        <fullName evidence="1">Uncharacterized protein</fullName>
    </submittedName>
</protein>
<gene>
    <name evidence="1" type="ORF">CCMP2556_LOCUS31823</name>
</gene>
<organism evidence="1 2">
    <name type="scientific">Durusdinium trenchii</name>
    <dbReference type="NCBI Taxonomy" id="1381693"/>
    <lineage>
        <taxon>Eukaryota</taxon>
        <taxon>Sar</taxon>
        <taxon>Alveolata</taxon>
        <taxon>Dinophyceae</taxon>
        <taxon>Suessiales</taxon>
        <taxon>Symbiodiniaceae</taxon>
        <taxon>Durusdinium</taxon>
    </lineage>
</organism>
<dbReference type="Proteomes" id="UP001642484">
    <property type="component" value="Unassembled WGS sequence"/>
</dbReference>
<comment type="caution">
    <text evidence="1">The sequence shown here is derived from an EMBL/GenBank/DDBJ whole genome shotgun (WGS) entry which is preliminary data.</text>
</comment>
<accession>A0ABP0NPP1</accession>
<evidence type="ECO:0000313" key="1">
    <source>
        <dbReference type="EMBL" id="CAK9064759.1"/>
    </source>
</evidence>
<proteinExistence type="predicted"/>